<sequence length="145" mass="16275">MTDTMNELSLTTSRHINAPAKAIYNAWLDPEMLMKFMTPGEGVTVPRSKTDPKVGGGFEIIMLTPDNNELPHTGTYKALDPHSRIVFTWQSNYSPDDSEVTLDFVEKNGGTDVTLTHVKFLNEEARDNHEKGWGLILQTLENVLK</sequence>
<gene>
    <name evidence="3" type="ORF">OH136_05810</name>
</gene>
<proteinExistence type="inferred from homology"/>
<dbReference type="InterPro" id="IPR023393">
    <property type="entry name" value="START-like_dom_sf"/>
</dbReference>
<reference evidence="3" key="1">
    <citation type="submission" date="2022-10" db="EMBL/GenBank/DDBJ databases">
        <authorList>
            <person name="Yue Y."/>
        </authorList>
    </citation>
    <scope>NUCLEOTIDE SEQUENCE</scope>
    <source>
        <strain evidence="3">Z654</strain>
    </source>
</reference>
<evidence type="ECO:0000256" key="1">
    <source>
        <dbReference type="ARBA" id="ARBA00006817"/>
    </source>
</evidence>
<name>A0AAE3LQ31_9RHOB</name>
<keyword evidence="4" id="KW-1185">Reference proteome</keyword>
<protein>
    <submittedName>
        <fullName evidence="3">SRPBCC domain-containing protein</fullName>
    </submittedName>
</protein>
<dbReference type="AlphaFoldDB" id="A0AAE3LQ31"/>
<dbReference type="EMBL" id="JAOYFC010000001">
    <property type="protein sequence ID" value="MCV6824067.1"/>
    <property type="molecule type" value="Genomic_DNA"/>
</dbReference>
<evidence type="ECO:0000313" key="4">
    <source>
        <dbReference type="Proteomes" id="UP001208041"/>
    </source>
</evidence>
<dbReference type="RefSeq" id="WP_263952891.1">
    <property type="nucleotide sequence ID" value="NZ_JAOYFC010000001.1"/>
</dbReference>
<evidence type="ECO:0000313" key="3">
    <source>
        <dbReference type="EMBL" id="MCV6824067.1"/>
    </source>
</evidence>
<dbReference type="Proteomes" id="UP001208041">
    <property type="component" value="Unassembled WGS sequence"/>
</dbReference>
<comment type="similarity">
    <text evidence="1">Belongs to the AHA1 family.</text>
</comment>
<evidence type="ECO:0000259" key="2">
    <source>
        <dbReference type="Pfam" id="PF08327"/>
    </source>
</evidence>
<comment type="caution">
    <text evidence="3">The sequence shown here is derived from an EMBL/GenBank/DDBJ whole genome shotgun (WGS) entry which is preliminary data.</text>
</comment>
<dbReference type="Pfam" id="PF08327">
    <property type="entry name" value="AHSA1"/>
    <property type="match status" value="1"/>
</dbReference>
<dbReference type="Gene3D" id="3.30.530.20">
    <property type="match status" value="1"/>
</dbReference>
<dbReference type="SUPFAM" id="SSF55961">
    <property type="entry name" value="Bet v1-like"/>
    <property type="match status" value="1"/>
</dbReference>
<dbReference type="InterPro" id="IPR013538">
    <property type="entry name" value="ASHA1/2-like_C"/>
</dbReference>
<dbReference type="CDD" id="cd07814">
    <property type="entry name" value="SRPBCC_CalC_Aha1-like"/>
    <property type="match status" value="1"/>
</dbReference>
<feature type="domain" description="Activator of Hsp90 ATPase homologue 1/2-like C-terminal" evidence="2">
    <location>
        <begin position="17"/>
        <end position="144"/>
    </location>
</feature>
<organism evidence="3 4">
    <name type="scientific">Halocynthiibacter halioticoli</name>
    <dbReference type="NCBI Taxonomy" id="2986804"/>
    <lineage>
        <taxon>Bacteria</taxon>
        <taxon>Pseudomonadati</taxon>
        <taxon>Pseudomonadota</taxon>
        <taxon>Alphaproteobacteria</taxon>
        <taxon>Rhodobacterales</taxon>
        <taxon>Paracoccaceae</taxon>
        <taxon>Halocynthiibacter</taxon>
    </lineage>
</organism>
<accession>A0AAE3LQ31</accession>